<dbReference type="InterPro" id="IPR007305">
    <property type="entry name" value="Vesicle_transpt_Got1/SFT2"/>
</dbReference>
<keyword evidence="3 9" id="KW-0813">Transport</keyword>
<reference evidence="12" key="1">
    <citation type="submission" date="2012-08" db="EMBL/GenBank/DDBJ databases">
        <title>The Genome Sequence of Wuchereria bancrofti.</title>
        <authorList>
            <person name="Nutman T.B."/>
            <person name="Fink D.L."/>
            <person name="Russ C."/>
            <person name="Young S."/>
            <person name="Zeng Q."/>
            <person name="Koehrsen M."/>
            <person name="Alvarado L."/>
            <person name="Berlin A."/>
            <person name="Chapman S.B."/>
            <person name="Chen Z."/>
            <person name="Freedman E."/>
            <person name="Gellesch M."/>
            <person name="Goldberg J."/>
            <person name="Griggs A."/>
            <person name="Gujja S."/>
            <person name="Heilman E.R."/>
            <person name="Heiman D."/>
            <person name="Hepburn T."/>
            <person name="Howarth C."/>
            <person name="Jen D."/>
            <person name="Larson L."/>
            <person name="Lewis B."/>
            <person name="Mehta T."/>
            <person name="Park D."/>
            <person name="Pearson M."/>
            <person name="Roberts A."/>
            <person name="Saif S."/>
            <person name="Shea T."/>
            <person name="Shenoy N."/>
            <person name="Sisk P."/>
            <person name="Stolte C."/>
            <person name="Sykes S."/>
            <person name="Walk T."/>
            <person name="White J."/>
            <person name="Yandava C."/>
            <person name="Haas B."/>
            <person name="Henn M.R."/>
            <person name="Nusbaum C."/>
            <person name="Birren B."/>
        </authorList>
    </citation>
    <scope>NUCLEOTIDE SEQUENCE [LARGE SCALE GENOMIC DNA]</scope>
    <source>
        <strain evidence="12">NA</strain>
    </source>
</reference>
<comment type="caution">
    <text evidence="11">The sequence shown here is derived from an EMBL/GenBank/DDBJ whole genome shotgun (WGS) entry which is preliminary data.</text>
</comment>
<protein>
    <recommendedName>
        <fullName evidence="9">Vesicle transport protein</fullName>
    </recommendedName>
</protein>
<organism evidence="11 12">
    <name type="scientific">Wuchereria bancrofti</name>
    <dbReference type="NCBI Taxonomy" id="6293"/>
    <lineage>
        <taxon>Eukaryota</taxon>
        <taxon>Metazoa</taxon>
        <taxon>Ecdysozoa</taxon>
        <taxon>Nematoda</taxon>
        <taxon>Chromadorea</taxon>
        <taxon>Rhabditida</taxon>
        <taxon>Spirurina</taxon>
        <taxon>Spiruromorpha</taxon>
        <taxon>Filarioidea</taxon>
        <taxon>Onchocercidae</taxon>
        <taxon>Wuchereria</taxon>
    </lineage>
</organism>
<accession>J9EUH8</accession>
<comment type="similarity">
    <text evidence="8 9">Belongs to the SFT2 family.</text>
</comment>
<keyword evidence="5 9" id="KW-0653">Protein transport</keyword>
<dbReference type="PANTHER" id="PTHR23137">
    <property type="entry name" value="VESICLE TRANSPORT PROTEIN-RELATED"/>
    <property type="match status" value="1"/>
</dbReference>
<feature type="region of interest" description="Disordered" evidence="10">
    <location>
        <begin position="58"/>
        <end position="79"/>
    </location>
</feature>
<keyword evidence="7 9" id="KW-0472">Membrane</keyword>
<proteinExistence type="inferred from homology"/>
<evidence type="ECO:0000256" key="5">
    <source>
        <dbReference type="ARBA" id="ARBA00022927"/>
    </source>
</evidence>
<keyword evidence="4 9" id="KW-0812">Transmembrane</keyword>
<dbReference type="EMBL" id="ADBV01000813">
    <property type="protein sequence ID" value="EJW86241.1"/>
    <property type="molecule type" value="Genomic_DNA"/>
</dbReference>
<evidence type="ECO:0000256" key="9">
    <source>
        <dbReference type="RuleBase" id="RU363111"/>
    </source>
</evidence>
<comment type="caution">
    <text evidence="9">Lacks conserved residue(s) required for the propagation of feature annotation.</text>
</comment>
<dbReference type="Pfam" id="PF04178">
    <property type="entry name" value="Got1"/>
    <property type="match status" value="1"/>
</dbReference>
<evidence type="ECO:0000256" key="1">
    <source>
        <dbReference type="ARBA" id="ARBA00003566"/>
    </source>
</evidence>
<evidence type="ECO:0000256" key="7">
    <source>
        <dbReference type="ARBA" id="ARBA00023136"/>
    </source>
</evidence>
<evidence type="ECO:0000256" key="6">
    <source>
        <dbReference type="ARBA" id="ARBA00022989"/>
    </source>
</evidence>
<dbReference type="Proteomes" id="UP000004810">
    <property type="component" value="Unassembled WGS sequence"/>
</dbReference>
<sequence>MSDLQEFINQQKAKNSFFGTTTTATTAATSTTFSSINALRSKFTSSLDAFSLLRSTDDNDDNSDKQILTESAGKTSGQLPQFRNRKNGGAWFSSISNDESIFGMSRMQRIVAFFVSIGAAFICFGIAVILLPTVVVQARKFAALNTLGSIMLILSFAFLWGPVNYLKHMFSEQRRNVTIAYFITLVATLYFSLW</sequence>
<dbReference type="GO" id="GO:0015031">
    <property type="term" value="P:protein transport"/>
    <property type="evidence" value="ECO:0007669"/>
    <property type="project" value="UniProtKB-KW"/>
</dbReference>
<name>J9EUH8_WUCBA</name>
<evidence type="ECO:0000256" key="10">
    <source>
        <dbReference type="SAM" id="MobiDB-lite"/>
    </source>
</evidence>
<evidence type="ECO:0000313" key="11">
    <source>
        <dbReference type="EMBL" id="EJW86241.1"/>
    </source>
</evidence>
<dbReference type="PANTHER" id="PTHR23137:SF36">
    <property type="entry name" value="VESICLE TRANSPORT PROTEIN SFT2C"/>
    <property type="match status" value="1"/>
</dbReference>
<dbReference type="InterPro" id="IPR011691">
    <property type="entry name" value="Vesicle_transpt_SFT2"/>
</dbReference>
<feature type="transmembrane region" description="Helical" evidence="9">
    <location>
        <begin position="175"/>
        <end position="193"/>
    </location>
</feature>
<feature type="transmembrane region" description="Helical" evidence="9">
    <location>
        <begin position="110"/>
        <end position="135"/>
    </location>
</feature>
<evidence type="ECO:0000313" key="12">
    <source>
        <dbReference type="Proteomes" id="UP000004810"/>
    </source>
</evidence>
<feature type="transmembrane region" description="Helical" evidence="9">
    <location>
        <begin position="141"/>
        <end position="163"/>
    </location>
</feature>
<dbReference type="GO" id="GO:0016020">
    <property type="term" value="C:membrane"/>
    <property type="evidence" value="ECO:0007669"/>
    <property type="project" value="UniProtKB-SubCell"/>
</dbReference>
<keyword evidence="6 9" id="KW-1133">Transmembrane helix</keyword>
<evidence type="ECO:0000256" key="2">
    <source>
        <dbReference type="ARBA" id="ARBA00004141"/>
    </source>
</evidence>
<dbReference type="GO" id="GO:0016192">
    <property type="term" value="P:vesicle-mediated transport"/>
    <property type="evidence" value="ECO:0007669"/>
    <property type="project" value="InterPro"/>
</dbReference>
<comment type="subcellular location">
    <subcellularLocation>
        <location evidence="2 9">Membrane</location>
        <topology evidence="2 9">Multi-pass membrane protein</topology>
    </subcellularLocation>
</comment>
<evidence type="ECO:0000256" key="8">
    <source>
        <dbReference type="ARBA" id="ARBA00025800"/>
    </source>
</evidence>
<dbReference type="GO" id="GO:0005737">
    <property type="term" value="C:cytoplasm"/>
    <property type="evidence" value="ECO:0007669"/>
    <property type="project" value="UniProtKB-ARBA"/>
</dbReference>
<feature type="compositionally biased region" description="Polar residues" evidence="10">
    <location>
        <begin position="65"/>
        <end position="79"/>
    </location>
</feature>
<feature type="non-terminal residue" evidence="11">
    <location>
        <position position="194"/>
    </location>
</feature>
<comment type="function">
    <text evidence="1 9">May be involved in fusion of retrograde transport vesicles derived from an endocytic compartment with the Golgi complex.</text>
</comment>
<gene>
    <name evidence="11" type="ORF">WUBG_02847</name>
</gene>
<evidence type="ECO:0000256" key="3">
    <source>
        <dbReference type="ARBA" id="ARBA00022448"/>
    </source>
</evidence>
<dbReference type="GO" id="GO:0012505">
    <property type="term" value="C:endomembrane system"/>
    <property type="evidence" value="ECO:0007669"/>
    <property type="project" value="UniProtKB-ARBA"/>
</dbReference>
<evidence type="ECO:0000256" key="4">
    <source>
        <dbReference type="ARBA" id="ARBA00022692"/>
    </source>
</evidence>
<dbReference type="AlphaFoldDB" id="J9EUH8"/>